<gene>
    <name evidence="7" type="ORF">OLC1_LOCUS13744</name>
</gene>
<dbReference type="Pfam" id="PF05577">
    <property type="entry name" value="Peptidase_S28"/>
    <property type="match status" value="1"/>
</dbReference>
<reference evidence="7" key="1">
    <citation type="submission" date="2023-03" db="EMBL/GenBank/DDBJ databases">
        <authorList>
            <person name="Julca I."/>
        </authorList>
    </citation>
    <scope>NUCLEOTIDE SEQUENCE</scope>
</reference>
<dbReference type="AlphaFoldDB" id="A0AAV1DAP3"/>
<dbReference type="PANTHER" id="PTHR11010:SF96">
    <property type="entry name" value="LYSOSOMAL PRO-X CARBOXYPEPTIDASE-LIKE ISOFORM X1"/>
    <property type="match status" value="1"/>
</dbReference>
<dbReference type="PANTHER" id="PTHR11010">
    <property type="entry name" value="PROTEASE S28 PRO-X CARBOXYPEPTIDASE-RELATED"/>
    <property type="match status" value="1"/>
</dbReference>
<evidence type="ECO:0000256" key="3">
    <source>
        <dbReference type="ARBA" id="ARBA00022729"/>
    </source>
</evidence>
<evidence type="ECO:0000313" key="7">
    <source>
        <dbReference type="EMBL" id="CAI9104936.1"/>
    </source>
</evidence>
<keyword evidence="5" id="KW-0325">Glycoprotein</keyword>
<organism evidence="7 8">
    <name type="scientific">Oldenlandia corymbosa var. corymbosa</name>
    <dbReference type="NCBI Taxonomy" id="529605"/>
    <lineage>
        <taxon>Eukaryota</taxon>
        <taxon>Viridiplantae</taxon>
        <taxon>Streptophyta</taxon>
        <taxon>Embryophyta</taxon>
        <taxon>Tracheophyta</taxon>
        <taxon>Spermatophyta</taxon>
        <taxon>Magnoliopsida</taxon>
        <taxon>eudicotyledons</taxon>
        <taxon>Gunneridae</taxon>
        <taxon>Pentapetalae</taxon>
        <taxon>asterids</taxon>
        <taxon>lamiids</taxon>
        <taxon>Gentianales</taxon>
        <taxon>Rubiaceae</taxon>
        <taxon>Rubioideae</taxon>
        <taxon>Spermacoceae</taxon>
        <taxon>Hedyotis-Oldenlandia complex</taxon>
        <taxon>Oldenlandia</taxon>
    </lineage>
</organism>
<dbReference type="Gene3D" id="3.40.50.1820">
    <property type="entry name" value="alpha/beta hydrolase"/>
    <property type="match status" value="1"/>
</dbReference>
<keyword evidence="4" id="KW-0378">Hydrolase</keyword>
<evidence type="ECO:0000313" key="8">
    <source>
        <dbReference type="Proteomes" id="UP001161247"/>
    </source>
</evidence>
<dbReference type="Gene3D" id="1.20.120.980">
    <property type="entry name" value="Serine carboxypeptidase S28, SKS domain"/>
    <property type="match status" value="1"/>
</dbReference>
<dbReference type="InterPro" id="IPR008758">
    <property type="entry name" value="Peptidase_S28"/>
</dbReference>
<feature type="signal peptide" evidence="6">
    <location>
        <begin position="1"/>
        <end position="24"/>
    </location>
</feature>
<dbReference type="GO" id="GO:0006508">
    <property type="term" value="P:proteolysis"/>
    <property type="evidence" value="ECO:0007669"/>
    <property type="project" value="UniProtKB-KW"/>
</dbReference>
<dbReference type="InterPro" id="IPR042269">
    <property type="entry name" value="Ser_carbopepase_S28_SKS"/>
</dbReference>
<evidence type="ECO:0000256" key="2">
    <source>
        <dbReference type="ARBA" id="ARBA00022670"/>
    </source>
</evidence>
<comment type="similarity">
    <text evidence="1">Belongs to the peptidase S28 family.</text>
</comment>
<keyword evidence="2" id="KW-0645">Protease</keyword>
<evidence type="ECO:0000256" key="4">
    <source>
        <dbReference type="ARBA" id="ARBA00022801"/>
    </source>
</evidence>
<dbReference type="SUPFAM" id="SSF53474">
    <property type="entry name" value="alpha/beta-Hydrolases"/>
    <property type="match status" value="1"/>
</dbReference>
<dbReference type="GO" id="GO:0008239">
    <property type="term" value="F:dipeptidyl-peptidase activity"/>
    <property type="evidence" value="ECO:0007669"/>
    <property type="project" value="TreeGrafter"/>
</dbReference>
<proteinExistence type="inferred from homology"/>
<name>A0AAV1DAP3_OLDCO</name>
<dbReference type="InterPro" id="IPR029058">
    <property type="entry name" value="AB_hydrolase_fold"/>
</dbReference>
<keyword evidence="3 6" id="KW-0732">Signal</keyword>
<dbReference type="Proteomes" id="UP001161247">
    <property type="component" value="Chromosome 5"/>
</dbReference>
<accession>A0AAV1DAP3</accession>
<evidence type="ECO:0000256" key="6">
    <source>
        <dbReference type="SAM" id="SignalP"/>
    </source>
</evidence>
<keyword evidence="8" id="KW-1185">Reference proteome</keyword>
<evidence type="ECO:0000256" key="1">
    <source>
        <dbReference type="ARBA" id="ARBA00011079"/>
    </source>
</evidence>
<evidence type="ECO:0000256" key="5">
    <source>
        <dbReference type="ARBA" id="ARBA00023180"/>
    </source>
</evidence>
<feature type="chain" id="PRO_5043326031" evidence="6">
    <location>
        <begin position="25"/>
        <end position="504"/>
    </location>
</feature>
<protein>
    <submittedName>
        <fullName evidence="7">OLC1v1003732C4</fullName>
    </submittedName>
</protein>
<dbReference type="GO" id="GO:0070008">
    <property type="term" value="F:serine-type exopeptidase activity"/>
    <property type="evidence" value="ECO:0007669"/>
    <property type="project" value="InterPro"/>
</dbReference>
<sequence length="504" mass="57502">MLRSSLKFLFQWLFLMLLFFPIFSATKLRKTPRLSPFGPKFLRDPSKNIFSSSSLHSMKDFETKFYEQTLDHFNYQPQSYSTFKQKYVTNSRYWGGANSSSPILAYLGAESSLGDDFSYIGPLSDNAPRFKALLIYIEHRFYGESIPFGLEEDAILLKNESIRGYFNSEQALADYAEILRHVKEIFGAPKSPIIVVGGSYGGMLAAWFRLKYPHIAMGALAISAPILYFEDLIPHDAYFSVVQKDFKEQSESCFKTIEESWDIIYKIGSKPNGLSLLSRKFKSCSKLKKIDDLSEFIVNIYSSAAQYNEPPRYPVKLMCDAIDGAPDGTDVLGRILAGIQSLVGSDGNRGCYDLRGYSDYLTESWDWQTCTEMVIPIGGSDNITIVREKPFNMKERNKQCKRHYGVVPRPHWVTTYYGGYDIKMVLRKFGSNIIFSNGLRDPWSRAGVLENLSDGLLAVYTIEGSHCLDLNPASEIDTPWLTEQREKEIEIMETWLANYYAYLK</sequence>
<dbReference type="EMBL" id="OX459122">
    <property type="protein sequence ID" value="CAI9104936.1"/>
    <property type="molecule type" value="Genomic_DNA"/>
</dbReference>